<accession>A0ABP7NR16</accession>
<evidence type="ECO:0000313" key="2">
    <source>
        <dbReference type="Proteomes" id="UP001501337"/>
    </source>
</evidence>
<evidence type="ECO:0008006" key="3">
    <source>
        <dbReference type="Google" id="ProtNLM"/>
    </source>
</evidence>
<gene>
    <name evidence="1" type="ORF">GCM10022278_09270</name>
</gene>
<sequence>MTVLDNMYNYYERMVIEELALQLAGREADQDKVCDMACISLNTLPPRYIRHSVDMAFFLQPDDLRKMRDAVAHSVREAIRKVSPEHADPASET</sequence>
<organism evidence="1 2">
    <name type="scientific">Allohahella marinimesophila</name>
    <dbReference type="NCBI Taxonomy" id="1054972"/>
    <lineage>
        <taxon>Bacteria</taxon>
        <taxon>Pseudomonadati</taxon>
        <taxon>Pseudomonadota</taxon>
        <taxon>Gammaproteobacteria</taxon>
        <taxon>Oceanospirillales</taxon>
        <taxon>Hahellaceae</taxon>
        <taxon>Allohahella</taxon>
    </lineage>
</organism>
<dbReference type="InterPro" id="IPR019657">
    <property type="entry name" value="ComFB"/>
</dbReference>
<proteinExistence type="predicted"/>
<dbReference type="RefSeq" id="WP_344803737.1">
    <property type="nucleotide sequence ID" value="NZ_BAABBO010000001.1"/>
</dbReference>
<dbReference type="Proteomes" id="UP001501337">
    <property type="component" value="Unassembled WGS sequence"/>
</dbReference>
<name>A0ABP7NR16_9GAMM</name>
<protein>
    <recommendedName>
        <fullName evidence="3">Late competence development protein ComFB</fullName>
    </recommendedName>
</protein>
<keyword evidence="2" id="KW-1185">Reference proteome</keyword>
<reference evidence="2" key="1">
    <citation type="journal article" date="2019" name="Int. J. Syst. Evol. Microbiol.">
        <title>The Global Catalogue of Microorganisms (GCM) 10K type strain sequencing project: providing services to taxonomists for standard genome sequencing and annotation.</title>
        <authorList>
            <consortium name="The Broad Institute Genomics Platform"/>
            <consortium name="The Broad Institute Genome Sequencing Center for Infectious Disease"/>
            <person name="Wu L."/>
            <person name="Ma J."/>
        </authorList>
    </citation>
    <scope>NUCLEOTIDE SEQUENCE [LARGE SCALE GENOMIC DNA]</scope>
    <source>
        <strain evidence="2">JCM 17555</strain>
    </source>
</reference>
<dbReference type="Pfam" id="PF10719">
    <property type="entry name" value="ComFB"/>
    <property type="match status" value="1"/>
</dbReference>
<evidence type="ECO:0000313" key="1">
    <source>
        <dbReference type="EMBL" id="GAA3952401.1"/>
    </source>
</evidence>
<comment type="caution">
    <text evidence="1">The sequence shown here is derived from an EMBL/GenBank/DDBJ whole genome shotgun (WGS) entry which is preliminary data.</text>
</comment>
<dbReference type="EMBL" id="BAABBO010000001">
    <property type="protein sequence ID" value="GAA3952401.1"/>
    <property type="molecule type" value="Genomic_DNA"/>
</dbReference>